<evidence type="ECO:0000259" key="1">
    <source>
        <dbReference type="Pfam" id="PF13302"/>
    </source>
</evidence>
<dbReference type="RefSeq" id="WP_100421976.1">
    <property type="nucleotide sequence ID" value="NZ_BOOX01000003.1"/>
</dbReference>
<dbReference type="InterPro" id="IPR000182">
    <property type="entry name" value="GNAT_dom"/>
</dbReference>
<sequence length="200" mass="21934">MEHHVHLDGHGFRLEPLALSHAPALAGIVDEAMWAGMSGPLPVGIPGMVEYVLRNQAAADVVAFAVLRTDTGEVVGSTAFRDHSADDRRVEIGRTFYARSTWGTLVNPVAKWLMLQHAFEVWDVHRVGFRVDVRNTRSLAAMRRLGAYEEGVMRAHRTAWDGSRADSVCFSILAPEWPGVELGLLGRILGTNVLAMPDIA</sequence>
<dbReference type="Proteomes" id="UP000231693">
    <property type="component" value="Unassembled WGS sequence"/>
</dbReference>
<protein>
    <submittedName>
        <fullName evidence="2">RimJ/RimL family protein N-acetyltransferase</fullName>
    </submittedName>
</protein>
<keyword evidence="3" id="KW-1185">Reference proteome</keyword>
<comment type="caution">
    <text evidence="2">The sequence shown here is derived from an EMBL/GenBank/DDBJ whole genome shotgun (WGS) entry which is preliminary data.</text>
</comment>
<reference evidence="2 3" key="1">
    <citation type="submission" date="2017-11" db="EMBL/GenBank/DDBJ databases">
        <title>Genomic Encyclopedia of Archaeal and Bacterial Type Strains, Phase II (KMG-II): From Individual Species to Whole Genera.</title>
        <authorList>
            <person name="Goeker M."/>
        </authorList>
    </citation>
    <scope>NUCLEOTIDE SEQUENCE [LARGE SCALE GENOMIC DNA]</scope>
    <source>
        <strain evidence="2 3">DSM 25478</strain>
    </source>
</reference>
<evidence type="ECO:0000313" key="3">
    <source>
        <dbReference type="Proteomes" id="UP000231693"/>
    </source>
</evidence>
<dbReference type="Pfam" id="PF13302">
    <property type="entry name" value="Acetyltransf_3"/>
    <property type="match status" value="1"/>
</dbReference>
<dbReference type="PANTHER" id="PTHR43610:SF1">
    <property type="entry name" value="N-ACETYLTRANSFERASE DOMAIN-CONTAINING PROTEIN"/>
    <property type="match status" value="1"/>
</dbReference>
<name>A0A2M9D0W2_9CELL</name>
<organism evidence="2 3">
    <name type="scientific">Sediminihabitans luteus</name>
    <dbReference type="NCBI Taxonomy" id="1138585"/>
    <lineage>
        <taxon>Bacteria</taxon>
        <taxon>Bacillati</taxon>
        <taxon>Actinomycetota</taxon>
        <taxon>Actinomycetes</taxon>
        <taxon>Micrococcales</taxon>
        <taxon>Cellulomonadaceae</taxon>
        <taxon>Sediminihabitans</taxon>
    </lineage>
</organism>
<dbReference type="AlphaFoldDB" id="A0A2M9D0W2"/>
<feature type="domain" description="N-acetyltransferase" evidence="1">
    <location>
        <begin position="13"/>
        <end position="147"/>
    </location>
</feature>
<dbReference type="GO" id="GO:0016747">
    <property type="term" value="F:acyltransferase activity, transferring groups other than amino-acyl groups"/>
    <property type="evidence" value="ECO:0007669"/>
    <property type="project" value="InterPro"/>
</dbReference>
<proteinExistence type="predicted"/>
<dbReference type="Gene3D" id="3.40.630.30">
    <property type="match status" value="1"/>
</dbReference>
<dbReference type="PANTHER" id="PTHR43610">
    <property type="entry name" value="BLL6696 PROTEIN"/>
    <property type="match status" value="1"/>
</dbReference>
<evidence type="ECO:0000313" key="2">
    <source>
        <dbReference type="EMBL" id="PJJ77628.1"/>
    </source>
</evidence>
<dbReference type="EMBL" id="PGFE01000001">
    <property type="protein sequence ID" value="PJJ77628.1"/>
    <property type="molecule type" value="Genomic_DNA"/>
</dbReference>
<dbReference type="SUPFAM" id="SSF55729">
    <property type="entry name" value="Acyl-CoA N-acyltransferases (Nat)"/>
    <property type="match status" value="1"/>
</dbReference>
<accession>A0A2M9D0W2</accession>
<keyword evidence="2" id="KW-0808">Transferase</keyword>
<gene>
    <name evidence="2" type="ORF">CLV28_0853</name>
</gene>
<dbReference type="OrthoDB" id="9795199at2"/>
<dbReference type="InterPro" id="IPR016181">
    <property type="entry name" value="Acyl_CoA_acyltransferase"/>
</dbReference>